<dbReference type="EMBL" id="JBHTJN010000008">
    <property type="protein sequence ID" value="MFD0965995.1"/>
    <property type="molecule type" value="Genomic_DNA"/>
</dbReference>
<dbReference type="Pfam" id="PF10963">
    <property type="entry name" value="Phage_TAC_10"/>
    <property type="match status" value="1"/>
</dbReference>
<reference evidence="2" key="1">
    <citation type="journal article" date="2019" name="Int. J. Syst. Evol. Microbiol.">
        <title>The Global Catalogue of Microorganisms (GCM) 10K type strain sequencing project: providing services to taxonomists for standard genome sequencing and annotation.</title>
        <authorList>
            <consortium name="The Broad Institute Genomics Platform"/>
            <consortium name="The Broad Institute Genome Sequencing Center for Infectious Disease"/>
            <person name="Wu L."/>
            <person name="Ma J."/>
        </authorList>
    </citation>
    <scope>NUCLEOTIDE SEQUENCE [LARGE SCALE GENOMIC DNA]</scope>
    <source>
        <strain evidence="2">CCUG 61707</strain>
    </source>
</reference>
<comment type="caution">
    <text evidence="1">The sequence shown here is derived from an EMBL/GenBank/DDBJ whole genome shotgun (WGS) entry which is preliminary data.</text>
</comment>
<protein>
    <submittedName>
        <fullName evidence="1">Phage tail assembly chaperone</fullName>
    </submittedName>
</protein>
<dbReference type="InterPro" id="IPR024406">
    <property type="entry name" value="TAC-10"/>
</dbReference>
<organism evidence="1 2">
    <name type="scientific">Seminibacterium arietis</name>
    <dbReference type="NCBI Taxonomy" id="1173502"/>
    <lineage>
        <taxon>Bacteria</taxon>
        <taxon>Pseudomonadati</taxon>
        <taxon>Pseudomonadota</taxon>
        <taxon>Gammaproteobacteria</taxon>
        <taxon>Pasteurellales</taxon>
        <taxon>Pasteurellaceae</taxon>
        <taxon>Seminibacterium</taxon>
    </lineage>
</organism>
<dbReference type="RefSeq" id="WP_380819561.1">
    <property type="nucleotide sequence ID" value="NZ_JBHTJN010000008.1"/>
</dbReference>
<dbReference type="Proteomes" id="UP001596996">
    <property type="component" value="Unassembled WGS sequence"/>
</dbReference>
<gene>
    <name evidence="1" type="ORF">ACFQ02_03895</name>
</gene>
<evidence type="ECO:0000313" key="2">
    <source>
        <dbReference type="Proteomes" id="UP001596996"/>
    </source>
</evidence>
<accession>A0ABW3I7S5</accession>
<proteinExistence type="predicted"/>
<evidence type="ECO:0000313" key="1">
    <source>
        <dbReference type="EMBL" id="MFD0965995.1"/>
    </source>
</evidence>
<name>A0ABW3I7S5_9PAST</name>
<sequence>MTTENQQNNAQALLEKLRNQNRQTATVIIDDSFELIFHRDDAAFELLQNEITENNKIVPVKDYLMAIVEPSQRDILTEILKSQLLYAQIVEVVNNAFIPKIKVELKN</sequence>
<keyword evidence="2" id="KW-1185">Reference proteome</keyword>